<accession>A0ABS8CWA6</accession>
<keyword evidence="2" id="KW-1185">Reference proteome</keyword>
<proteinExistence type="predicted"/>
<dbReference type="EMBL" id="JAJBMB010000004">
    <property type="protein sequence ID" value="MCB5445771.1"/>
    <property type="molecule type" value="Genomic_DNA"/>
</dbReference>
<evidence type="ECO:0000313" key="2">
    <source>
        <dbReference type="Proteomes" id="UP001299409"/>
    </source>
</evidence>
<protein>
    <submittedName>
        <fullName evidence="1">Uncharacterized protein</fullName>
    </submittedName>
</protein>
<evidence type="ECO:0000313" key="1">
    <source>
        <dbReference type="EMBL" id="MCB5445771.1"/>
    </source>
</evidence>
<comment type="caution">
    <text evidence="1">The sequence shown here is derived from an EMBL/GenBank/DDBJ whole genome shotgun (WGS) entry which is preliminary data.</text>
</comment>
<sequence length="77" mass="9320">MKYQTEYKYTVTNGYKKTRYADVVVFDSKNRVMEIHQVGRTTKKHKKPVSRERKAIRDIRKADNYNGAKIYYHPYDQ</sequence>
<name>A0ABS8CWA6_9FIRM</name>
<reference evidence="1 2" key="1">
    <citation type="submission" date="2021-10" db="EMBL/GenBank/DDBJ databases">
        <title>Collection of gut derived symbiotic bacterial strains cultured from healthy donors.</title>
        <authorList>
            <person name="Lin H."/>
            <person name="Littmann E."/>
            <person name="Claire K."/>
            <person name="Pamer E."/>
        </authorList>
    </citation>
    <scope>NUCLEOTIDE SEQUENCE [LARGE SCALE GENOMIC DNA]</scope>
    <source>
        <strain evidence="1 2">MSK.17.68</strain>
    </source>
</reference>
<organism evidence="1 2">
    <name type="scientific">Intestinibacter bartlettii</name>
    <dbReference type="NCBI Taxonomy" id="261299"/>
    <lineage>
        <taxon>Bacteria</taxon>
        <taxon>Bacillati</taxon>
        <taxon>Bacillota</taxon>
        <taxon>Clostridia</taxon>
        <taxon>Peptostreptococcales</taxon>
        <taxon>Peptostreptococcaceae</taxon>
        <taxon>Intestinibacter</taxon>
    </lineage>
</organism>
<dbReference type="RefSeq" id="WP_226913889.1">
    <property type="nucleotide sequence ID" value="NZ_BAABXU010000001.1"/>
</dbReference>
<dbReference type="Proteomes" id="UP001299409">
    <property type="component" value="Unassembled WGS sequence"/>
</dbReference>
<gene>
    <name evidence="1" type="ORF">LIP50_06080</name>
</gene>